<evidence type="ECO:0000313" key="2">
    <source>
        <dbReference type="EMBL" id="MBJ3776352.1"/>
    </source>
</evidence>
<evidence type="ECO:0008006" key="4">
    <source>
        <dbReference type="Google" id="ProtNLM"/>
    </source>
</evidence>
<sequence length="257" mass="26960">MARVTLAATLLVAAVMLVAAAWLFTGQGEPGASPGTGPARVTATPRAASTAAPAPSAASPASAAASPADAPPPEEETDSDIRYVEENGIASPRPTGPLVRDTRPIEPPEPEAPRPPQPERYRLVVVESAGLIDARTHFIKLAHIEAPAADASCSHADGAKWPCGRRARTALRRLVRRRAIDCLDLAAVAAQQAGKPLPAPTREETRAETCTVAGTDLAEWLVEQGWATPTADAPEGWQAMHRTAVEEERGLYAADAR</sequence>
<dbReference type="InterPro" id="IPR035437">
    <property type="entry name" value="SNase_OB-fold_sf"/>
</dbReference>
<comment type="caution">
    <text evidence="2">The sequence shown here is derived from an EMBL/GenBank/DDBJ whole genome shotgun (WGS) entry which is preliminary data.</text>
</comment>
<proteinExistence type="predicted"/>
<feature type="region of interest" description="Disordered" evidence="1">
    <location>
        <begin position="30"/>
        <end position="120"/>
    </location>
</feature>
<feature type="compositionally biased region" description="Low complexity" evidence="1">
    <location>
        <begin position="38"/>
        <end position="68"/>
    </location>
</feature>
<gene>
    <name evidence="2" type="ORF">JCR33_11665</name>
</gene>
<dbReference type="Gene3D" id="2.40.50.90">
    <property type="match status" value="1"/>
</dbReference>
<dbReference type="Proteomes" id="UP000609531">
    <property type="component" value="Unassembled WGS sequence"/>
</dbReference>
<dbReference type="AlphaFoldDB" id="A0A934MDH2"/>
<dbReference type="EMBL" id="JAEKJA010000008">
    <property type="protein sequence ID" value="MBJ3776352.1"/>
    <property type="molecule type" value="Genomic_DNA"/>
</dbReference>
<accession>A0A934MDH2</accession>
<keyword evidence="3" id="KW-1185">Reference proteome</keyword>
<name>A0A934MDH2_9HYPH</name>
<evidence type="ECO:0000256" key="1">
    <source>
        <dbReference type="SAM" id="MobiDB-lite"/>
    </source>
</evidence>
<reference evidence="2" key="1">
    <citation type="submission" date="2020-12" db="EMBL/GenBank/DDBJ databases">
        <title>Bacterial taxonomy.</title>
        <authorList>
            <person name="Pan X."/>
        </authorList>
    </citation>
    <scope>NUCLEOTIDE SEQUENCE</scope>
    <source>
        <strain evidence="2">B2012</strain>
    </source>
</reference>
<evidence type="ECO:0000313" key="3">
    <source>
        <dbReference type="Proteomes" id="UP000609531"/>
    </source>
</evidence>
<organism evidence="2 3">
    <name type="scientific">Acuticoccus mangrovi</name>
    <dbReference type="NCBI Taxonomy" id="2796142"/>
    <lineage>
        <taxon>Bacteria</taxon>
        <taxon>Pseudomonadati</taxon>
        <taxon>Pseudomonadota</taxon>
        <taxon>Alphaproteobacteria</taxon>
        <taxon>Hyphomicrobiales</taxon>
        <taxon>Amorphaceae</taxon>
        <taxon>Acuticoccus</taxon>
    </lineage>
</organism>
<protein>
    <recommendedName>
        <fullName evidence="4">TNase-like domain-containing protein</fullName>
    </recommendedName>
</protein>
<dbReference type="SUPFAM" id="SSF50199">
    <property type="entry name" value="Staphylococcal nuclease"/>
    <property type="match status" value="1"/>
</dbReference>
<dbReference type="RefSeq" id="WP_198882254.1">
    <property type="nucleotide sequence ID" value="NZ_JAEKJA010000008.1"/>
</dbReference>